<organism evidence="2 3">
    <name type="scientific">Nonomuraea jabiensis</name>
    <dbReference type="NCBI Taxonomy" id="882448"/>
    <lineage>
        <taxon>Bacteria</taxon>
        <taxon>Bacillati</taxon>
        <taxon>Actinomycetota</taxon>
        <taxon>Actinomycetes</taxon>
        <taxon>Streptosporangiales</taxon>
        <taxon>Streptosporangiaceae</taxon>
        <taxon>Nonomuraea</taxon>
    </lineage>
</organism>
<dbReference type="GO" id="GO:0005829">
    <property type="term" value="C:cytosol"/>
    <property type="evidence" value="ECO:0007669"/>
    <property type="project" value="TreeGrafter"/>
</dbReference>
<proteinExistence type="predicted"/>
<dbReference type="GO" id="GO:0003700">
    <property type="term" value="F:DNA-binding transcription factor activity"/>
    <property type="evidence" value="ECO:0007669"/>
    <property type="project" value="TreeGrafter"/>
</dbReference>
<comment type="caution">
    <text evidence="2">The sequence shown here is derived from an EMBL/GenBank/DDBJ whole genome shotgun (WGS) entry which is preliminary data.</text>
</comment>
<dbReference type="InterPro" id="IPR000944">
    <property type="entry name" value="Tscrpt_reg_Rrf2"/>
</dbReference>
<keyword evidence="3" id="KW-1185">Reference proteome</keyword>
<sequence>MKLPVSTEWLLHCATSLAQLEPGATASAAQLADYYDLPAPYLAKQLQSLVKAGVLSATTGPRGGFRLAREPAQITLLQIVEAVDGASAPYECREIRRQGRGALPAEECRQACVLAVKMAEAHRAWRGSLAGVSLAEVLADLPPWAPARTRSLLTGSKDAPETRPRGQGGDVLR</sequence>
<evidence type="ECO:0000313" key="2">
    <source>
        <dbReference type="EMBL" id="MBB5776015.1"/>
    </source>
</evidence>
<dbReference type="EMBL" id="JACHMB010000001">
    <property type="protein sequence ID" value="MBB5776015.1"/>
    <property type="molecule type" value="Genomic_DNA"/>
</dbReference>
<name>A0A7W9G2H1_9ACTN</name>
<dbReference type="AlphaFoldDB" id="A0A7W9G2H1"/>
<dbReference type="InterPro" id="IPR036388">
    <property type="entry name" value="WH-like_DNA-bd_sf"/>
</dbReference>
<evidence type="ECO:0000313" key="3">
    <source>
        <dbReference type="Proteomes" id="UP000579153"/>
    </source>
</evidence>
<dbReference type="Gene3D" id="1.10.10.10">
    <property type="entry name" value="Winged helix-like DNA-binding domain superfamily/Winged helix DNA-binding domain"/>
    <property type="match status" value="1"/>
</dbReference>
<dbReference type="PANTHER" id="PTHR33221:SF13">
    <property type="entry name" value="TRANSCRIPTIONAL REGULATOR-RELATED"/>
    <property type="match status" value="1"/>
</dbReference>
<evidence type="ECO:0000256" key="1">
    <source>
        <dbReference type="SAM" id="MobiDB-lite"/>
    </source>
</evidence>
<dbReference type="Pfam" id="PF02082">
    <property type="entry name" value="Rrf2"/>
    <property type="match status" value="1"/>
</dbReference>
<dbReference type="InterPro" id="IPR030489">
    <property type="entry name" value="TR_Rrf2-type_CS"/>
</dbReference>
<dbReference type="InterPro" id="IPR036390">
    <property type="entry name" value="WH_DNA-bd_sf"/>
</dbReference>
<dbReference type="PROSITE" id="PS01332">
    <property type="entry name" value="HTH_RRF2_1"/>
    <property type="match status" value="1"/>
</dbReference>
<dbReference type="RefSeq" id="WP_185069609.1">
    <property type="nucleotide sequence ID" value="NZ_JACHMB010000001.1"/>
</dbReference>
<protein>
    <submittedName>
        <fullName evidence="2">Rrf2 family protein</fullName>
    </submittedName>
</protein>
<feature type="region of interest" description="Disordered" evidence="1">
    <location>
        <begin position="150"/>
        <end position="173"/>
    </location>
</feature>
<dbReference type="Proteomes" id="UP000579153">
    <property type="component" value="Unassembled WGS sequence"/>
</dbReference>
<dbReference type="PROSITE" id="PS51197">
    <property type="entry name" value="HTH_RRF2_2"/>
    <property type="match status" value="1"/>
</dbReference>
<gene>
    <name evidence="2" type="ORF">HD596_002771</name>
</gene>
<dbReference type="SUPFAM" id="SSF46785">
    <property type="entry name" value="Winged helix' DNA-binding domain"/>
    <property type="match status" value="1"/>
</dbReference>
<accession>A0A7W9G2H1</accession>
<dbReference type="NCBIfam" id="TIGR00738">
    <property type="entry name" value="rrf2_super"/>
    <property type="match status" value="1"/>
</dbReference>
<reference evidence="2 3" key="1">
    <citation type="submission" date="2020-08" db="EMBL/GenBank/DDBJ databases">
        <title>Sequencing the genomes of 1000 actinobacteria strains.</title>
        <authorList>
            <person name="Klenk H.-P."/>
        </authorList>
    </citation>
    <scope>NUCLEOTIDE SEQUENCE [LARGE SCALE GENOMIC DNA]</scope>
    <source>
        <strain evidence="2 3">DSM 45507</strain>
    </source>
</reference>
<dbReference type="PANTHER" id="PTHR33221">
    <property type="entry name" value="WINGED HELIX-TURN-HELIX TRANSCRIPTIONAL REGULATOR, RRF2 FAMILY"/>
    <property type="match status" value="1"/>
</dbReference>